<dbReference type="CDD" id="cd06343">
    <property type="entry name" value="PBP1_ABC_ligand_binding-like"/>
    <property type="match status" value="1"/>
</dbReference>
<feature type="signal peptide" evidence="3">
    <location>
        <begin position="1"/>
        <end position="23"/>
    </location>
</feature>
<reference evidence="5 6" key="1">
    <citation type="submission" date="2019-03" db="EMBL/GenBank/DDBJ databases">
        <title>Genomic Encyclopedia of Type Strains, Phase IV (KMG-IV): sequencing the most valuable type-strain genomes for metagenomic binning, comparative biology and taxonomic classification.</title>
        <authorList>
            <person name="Goeker M."/>
        </authorList>
    </citation>
    <scope>NUCLEOTIDE SEQUENCE [LARGE SCALE GENOMIC DNA]</scope>
    <source>
        <strain evidence="5 6">DSM 22958</strain>
    </source>
</reference>
<accession>A0A4R2GSJ9</accession>
<evidence type="ECO:0000313" key="5">
    <source>
        <dbReference type="EMBL" id="TCO13014.1"/>
    </source>
</evidence>
<evidence type="ECO:0000256" key="2">
    <source>
        <dbReference type="ARBA" id="ARBA00022729"/>
    </source>
</evidence>
<dbReference type="OrthoDB" id="9770729at2"/>
<gene>
    <name evidence="5" type="ORF">EV666_10740</name>
</gene>
<sequence>MKLMKLCGGVALALVLGAAPALAEKKYDPGATDTTIKLGNTVPHSGPGSPYGALGRAATAYFEMLNDTKGGINGRKVTVLSLDDAYSPPKTVEATRRLVESEQVLALFASLGTATQGAVQKYLNAKNVPQLLLNTGAGRWNDPKRFPWTTPGLPMYATEAKILAKYIVAKQPDPKIGILAQHDELGKEFVRELRAALGPKADQMIVQELSYELSDPTVDSQIIKLKNAGANVFFNVTTGKATSQSIRKAAEIGWKPLHVIMSGSTSSNLIQAAGPENAVGMVTVKYRKNAGDPQYADDPAMKAFEAFRAKYLPNVDPGNDLAFAGYAQAVVMGKILELCGDDLTRANVLKQATTLKDVTSPALIEGVTYNTQPDDYSPFRTLYVAEFDGKLWKTLEKITAD</sequence>
<comment type="similarity">
    <text evidence="1">Belongs to the leucine-binding protein family.</text>
</comment>
<dbReference type="EMBL" id="SLWL01000007">
    <property type="protein sequence ID" value="TCO13014.1"/>
    <property type="molecule type" value="Genomic_DNA"/>
</dbReference>
<dbReference type="PANTHER" id="PTHR47235:SF1">
    <property type="entry name" value="BLR6548 PROTEIN"/>
    <property type="match status" value="1"/>
</dbReference>
<keyword evidence="6" id="KW-1185">Reference proteome</keyword>
<dbReference type="InterPro" id="IPR028081">
    <property type="entry name" value="Leu-bd"/>
</dbReference>
<feature type="domain" description="Leucine-binding protein" evidence="4">
    <location>
        <begin position="35"/>
        <end position="388"/>
    </location>
</feature>
<evidence type="ECO:0000256" key="1">
    <source>
        <dbReference type="ARBA" id="ARBA00010062"/>
    </source>
</evidence>
<dbReference type="Pfam" id="PF13458">
    <property type="entry name" value="Peripla_BP_6"/>
    <property type="match status" value="1"/>
</dbReference>
<organism evidence="5 6">
    <name type="scientific">Camelimonas lactis</name>
    <dbReference type="NCBI Taxonomy" id="659006"/>
    <lineage>
        <taxon>Bacteria</taxon>
        <taxon>Pseudomonadati</taxon>
        <taxon>Pseudomonadota</taxon>
        <taxon>Alphaproteobacteria</taxon>
        <taxon>Hyphomicrobiales</taxon>
        <taxon>Chelatococcaceae</taxon>
        <taxon>Camelimonas</taxon>
    </lineage>
</organism>
<dbReference type="InterPro" id="IPR028082">
    <property type="entry name" value="Peripla_BP_I"/>
</dbReference>
<evidence type="ECO:0000313" key="6">
    <source>
        <dbReference type="Proteomes" id="UP000294881"/>
    </source>
</evidence>
<dbReference type="AlphaFoldDB" id="A0A4R2GSJ9"/>
<dbReference type="Proteomes" id="UP000294881">
    <property type="component" value="Unassembled WGS sequence"/>
</dbReference>
<evidence type="ECO:0000259" key="4">
    <source>
        <dbReference type="Pfam" id="PF13458"/>
    </source>
</evidence>
<feature type="chain" id="PRO_5020790776" evidence="3">
    <location>
        <begin position="24"/>
        <end position="401"/>
    </location>
</feature>
<dbReference type="SUPFAM" id="SSF53822">
    <property type="entry name" value="Periplasmic binding protein-like I"/>
    <property type="match status" value="1"/>
</dbReference>
<proteinExistence type="inferred from homology"/>
<dbReference type="PANTHER" id="PTHR47235">
    <property type="entry name" value="BLR6548 PROTEIN"/>
    <property type="match status" value="1"/>
</dbReference>
<dbReference type="Gene3D" id="3.40.50.2300">
    <property type="match status" value="2"/>
</dbReference>
<evidence type="ECO:0000256" key="3">
    <source>
        <dbReference type="SAM" id="SignalP"/>
    </source>
</evidence>
<comment type="caution">
    <text evidence="5">The sequence shown here is derived from an EMBL/GenBank/DDBJ whole genome shotgun (WGS) entry which is preliminary data.</text>
</comment>
<keyword evidence="2 3" id="KW-0732">Signal</keyword>
<name>A0A4R2GSJ9_9HYPH</name>
<protein>
    <submittedName>
        <fullName evidence="5">ABC-type branched-subunit amino acid transport system substrate-binding protein</fullName>
    </submittedName>
</protein>